<organism evidence="2 3">
    <name type="scientific">Palleronia aestuarii</name>
    <dbReference type="NCBI Taxonomy" id="568105"/>
    <lineage>
        <taxon>Bacteria</taxon>
        <taxon>Pseudomonadati</taxon>
        <taxon>Pseudomonadota</taxon>
        <taxon>Alphaproteobacteria</taxon>
        <taxon>Rhodobacterales</taxon>
        <taxon>Roseobacteraceae</taxon>
        <taxon>Palleronia</taxon>
    </lineage>
</organism>
<sequence length="134" mass="14687">MSGGATPLRLEPDNRIEATRATEAGPLRLMPSKNGVPSLDDRVARLQAAIDAAPQDNVTSEPSHVAYPVTVSPTSAGESGTAPLRREEDPALEQMIADIVRQELRGIMGERLTRNLRQMVQREVRRSLAFRDSE</sequence>
<keyword evidence="3" id="KW-1185">Reference proteome</keyword>
<name>A0A2W7N7E6_9RHOB</name>
<dbReference type="Proteomes" id="UP000248916">
    <property type="component" value="Unassembled WGS sequence"/>
</dbReference>
<evidence type="ECO:0000313" key="2">
    <source>
        <dbReference type="EMBL" id="PZX15988.1"/>
    </source>
</evidence>
<protein>
    <submittedName>
        <fullName evidence="2">Uncharacterized protein</fullName>
    </submittedName>
</protein>
<evidence type="ECO:0000256" key="1">
    <source>
        <dbReference type="SAM" id="MobiDB-lite"/>
    </source>
</evidence>
<feature type="compositionally biased region" description="Basic and acidic residues" evidence="1">
    <location>
        <begin position="10"/>
        <end position="20"/>
    </location>
</feature>
<dbReference type="EMBL" id="QKZL01000008">
    <property type="protein sequence ID" value="PZX15988.1"/>
    <property type="molecule type" value="Genomic_DNA"/>
</dbReference>
<gene>
    <name evidence="2" type="ORF">LX81_02258</name>
</gene>
<feature type="region of interest" description="Disordered" evidence="1">
    <location>
        <begin position="1"/>
        <end position="36"/>
    </location>
</feature>
<feature type="region of interest" description="Disordered" evidence="1">
    <location>
        <begin position="53"/>
        <end position="85"/>
    </location>
</feature>
<proteinExistence type="predicted"/>
<comment type="caution">
    <text evidence="2">The sequence shown here is derived from an EMBL/GenBank/DDBJ whole genome shotgun (WGS) entry which is preliminary data.</text>
</comment>
<evidence type="ECO:0000313" key="3">
    <source>
        <dbReference type="Proteomes" id="UP000248916"/>
    </source>
</evidence>
<accession>A0A2W7N7E6</accession>
<reference evidence="2 3" key="1">
    <citation type="submission" date="2018-06" db="EMBL/GenBank/DDBJ databases">
        <title>Genomic Encyclopedia of Archaeal and Bacterial Type Strains, Phase II (KMG-II): from individual species to whole genera.</title>
        <authorList>
            <person name="Goeker M."/>
        </authorList>
    </citation>
    <scope>NUCLEOTIDE SEQUENCE [LARGE SCALE GENOMIC DNA]</scope>
    <source>
        <strain evidence="2 3">DSM 22009</strain>
    </source>
</reference>
<dbReference type="AlphaFoldDB" id="A0A2W7N7E6"/>